<name>A0A8S9Q5S1_BRACR</name>
<organism evidence="2 3">
    <name type="scientific">Brassica cretica</name>
    <name type="common">Mustard</name>
    <dbReference type="NCBI Taxonomy" id="69181"/>
    <lineage>
        <taxon>Eukaryota</taxon>
        <taxon>Viridiplantae</taxon>
        <taxon>Streptophyta</taxon>
        <taxon>Embryophyta</taxon>
        <taxon>Tracheophyta</taxon>
        <taxon>Spermatophyta</taxon>
        <taxon>Magnoliopsida</taxon>
        <taxon>eudicotyledons</taxon>
        <taxon>Gunneridae</taxon>
        <taxon>Pentapetalae</taxon>
        <taxon>rosids</taxon>
        <taxon>malvids</taxon>
        <taxon>Brassicales</taxon>
        <taxon>Brassicaceae</taxon>
        <taxon>Brassiceae</taxon>
        <taxon>Brassica</taxon>
    </lineage>
</organism>
<gene>
    <name evidence="2" type="ORF">F2Q69_00024116</name>
</gene>
<protein>
    <submittedName>
        <fullName evidence="2">Uncharacterized protein</fullName>
    </submittedName>
</protein>
<dbReference type="EMBL" id="QGKX02001290">
    <property type="protein sequence ID" value="KAF3536650.1"/>
    <property type="molecule type" value="Genomic_DNA"/>
</dbReference>
<reference evidence="2" key="1">
    <citation type="submission" date="2019-12" db="EMBL/GenBank/DDBJ databases">
        <title>Genome sequencing and annotation of Brassica cretica.</title>
        <authorList>
            <person name="Studholme D.J."/>
            <person name="Sarris P."/>
        </authorList>
    </citation>
    <scope>NUCLEOTIDE SEQUENCE</scope>
    <source>
        <strain evidence="2">PFS-109/04</strain>
        <tissue evidence="2">Leaf</tissue>
    </source>
</reference>
<evidence type="ECO:0000313" key="3">
    <source>
        <dbReference type="Proteomes" id="UP000712600"/>
    </source>
</evidence>
<comment type="caution">
    <text evidence="2">The sequence shown here is derived from an EMBL/GenBank/DDBJ whole genome shotgun (WGS) entry which is preliminary data.</text>
</comment>
<sequence length="87" mass="9813">MKGSVSAAQSIRTCERVASSSPRERTSAIQGEQEKKRLSPPPPLPARRPLWNKLKYIKRKKRQKRHSEINKRALALAALEGPAWVEG</sequence>
<evidence type="ECO:0000256" key="1">
    <source>
        <dbReference type="SAM" id="MobiDB-lite"/>
    </source>
</evidence>
<feature type="region of interest" description="Disordered" evidence="1">
    <location>
        <begin position="1"/>
        <end position="49"/>
    </location>
</feature>
<dbReference type="Proteomes" id="UP000712600">
    <property type="component" value="Unassembled WGS sequence"/>
</dbReference>
<dbReference type="AlphaFoldDB" id="A0A8S9Q5S1"/>
<feature type="compositionally biased region" description="Basic and acidic residues" evidence="1">
    <location>
        <begin position="22"/>
        <end position="37"/>
    </location>
</feature>
<accession>A0A8S9Q5S1</accession>
<proteinExistence type="predicted"/>
<feature type="compositionally biased region" description="Polar residues" evidence="1">
    <location>
        <begin position="1"/>
        <end position="12"/>
    </location>
</feature>
<evidence type="ECO:0000313" key="2">
    <source>
        <dbReference type="EMBL" id="KAF3536650.1"/>
    </source>
</evidence>